<dbReference type="InterPro" id="IPR006564">
    <property type="entry name" value="Znf_PMZ"/>
</dbReference>
<name>A0A1S8ADR1_CITLI</name>
<dbReference type="InterPro" id="IPR007527">
    <property type="entry name" value="Znf_SWIM"/>
</dbReference>
<proteinExistence type="predicted"/>
<feature type="domain" description="SWIM-type" evidence="6">
    <location>
        <begin position="674"/>
        <end position="706"/>
    </location>
</feature>
<dbReference type="GO" id="GO:0008270">
    <property type="term" value="F:zinc ion binding"/>
    <property type="evidence" value="ECO:0007669"/>
    <property type="project" value="UniProtKB-KW"/>
</dbReference>
<keyword evidence="2 4" id="KW-0863">Zinc-finger</keyword>
<dbReference type="PROSITE" id="PS50966">
    <property type="entry name" value="ZF_SWIM"/>
    <property type="match status" value="1"/>
</dbReference>
<dbReference type="PANTHER" id="PTHR31973:SF113">
    <property type="entry name" value="PROTEIN FAR1-RELATED SEQUENCE 5-LIKE"/>
    <property type="match status" value="1"/>
</dbReference>
<dbReference type="Pfam" id="PF03108">
    <property type="entry name" value="DBD_Tnp_Mut"/>
    <property type="match status" value="1"/>
</dbReference>
<dbReference type="AlphaFoldDB" id="A0A1S8ADR1"/>
<keyword evidence="3" id="KW-0862">Zinc</keyword>
<dbReference type="Pfam" id="PF04434">
    <property type="entry name" value="SWIM"/>
    <property type="match status" value="1"/>
</dbReference>
<feature type="compositionally biased region" description="Low complexity" evidence="5">
    <location>
        <begin position="178"/>
        <end position="189"/>
    </location>
</feature>
<accession>A0A1S8ADR1</accession>
<feature type="region of interest" description="Disordered" evidence="5">
    <location>
        <begin position="144"/>
        <end position="195"/>
    </location>
</feature>
<evidence type="ECO:0000256" key="5">
    <source>
        <dbReference type="SAM" id="MobiDB-lite"/>
    </source>
</evidence>
<dbReference type="Pfam" id="PF10551">
    <property type="entry name" value="MULE"/>
    <property type="match status" value="1"/>
</dbReference>
<evidence type="ECO:0000256" key="3">
    <source>
        <dbReference type="ARBA" id="ARBA00022833"/>
    </source>
</evidence>
<organism evidence="7">
    <name type="scientific">Citrus limon</name>
    <name type="common">Lemon</name>
    <name type="synonym">Citrus medica var. limon</name>
    <dbReference type="NCBI Taxonomy" id="2708"/>
    <lineage>
        <taxon>Eukaryota</taxon>
        <taxon>Viridiplantae</taxon>
        <taxon>Streptophyta</taxon>
        <taxon>Embryophyta</taxon>
        <taxon>Tracheophyta</taxon>
        <taxon>Spermatophyta</taxon>
        <taxon>Magnoliopsida</taxon>
        <taxon>eudicotyledons</taxon>
        <taxon>Gunneridae</taxon>
        <taxon>Pentapetalae</taxon>
        <taxon>rosids</taxon>
        <taxon>malvids</taxon>
        <taxon>Sapindales</taxon>
        <taxon>Rutaceae</taxon>
        <taxon>Aurantioideae</taxon>
        <taxon>Citrus</taxon>
    </lineage>
</organism>
<sequence length="805" mass="91783">MDLVRFPVVFDGEWVNVDGKYKFNGRECKGVMLPPSTTYTELLKTVARTINANLSDSKITMKFAWNSPEPLPPTEITGDEDVQFFMAENRVARTPLYVTSESRSGYRLGKDCVDVVPEPKYNQHDVGPREEMPATFDHVEPLSNVDVEGLSPNNLPNEIEVPPDEVPDTQHTQPNKSPPSVSSRSSRPAPYKDRLPRISLLASSKKIVVDPNAVRNIVKVKDDFVSHSGHNDGVYVKALFKDKEELQMKIGMLALQKNFEYRVTRSSKDILVLKCVAKDCKWRLRAAKLKGSDFFQVRKYYPVHNCSLDISQRNHRQASSKLISKFIKSKCDGVARSYKPGSIREDILKQFGVNISYDKAWRAREYALLSVKGSLEESFSLLSAYCEMLEKKNPGTITHIETDLENHFQSFFMALGSSIRGFRSSIRPVIAVDRAFLKCKYQGIMFLATCKDGNDQTYPLAFGIGDSESDSLWDWFLTKLRDLMGEVDDLVFISDDNVSIRKGITNIFPHANHGACVYHIGQNLKAKFKDVNVHELFFKAASLYRQSEFNDFMAEIRKVDQRADQYLVEIGYENWARAYSDGRRYNIMTINTAECMNAIVKDARELPITKLVDHIRELLQVWFWERRNEAVNMNSQLTNWAEGELQQRHDKSLSYQVLESDLNEFIVKDGFVEDKVNLHDRTCSCQEFQLEQLPCEHVLAVCRIHNISCYTLCSSFYSSEALVAAYAEPIYPVGAPEEWDVSEEVRNHIVLPPAKHRTCEHSTNKRKQLQREDKMVRKCGKCGSLGHNRQTCKAAEAVIPSSSSC</sequence>
<dbReference type="InterPro" id="IPR004332">
    <property type="entry name" value="Transposase_MuDR"/>
</dbReference>
<dbReference type="PANTHER" id="PTHR31973">
    <property type="entry name" value="POLYPROTEIN, PUTATIVE-RELATED"/>
    <property type="match status" value="1"/>
</dbReference>
<dbReference type="EMBL" id="GFAY01000196">
    <property type="protein sequence ID" value="JAV45454.1"/>
    <property type="molecule type" value="Transcribed_RNA"/>
</dbReference>
<evidence type="ECO:0000313" key="7">
    <source>
        <dbReference type="EMBL" id="JAV45454.1"/>
    </source>
</evidence>
<evidence type="ECO:0000256" key="1">
    <source>
        <dbReference type="ARBA" id="ARBA00022723"/>
    </source>
</evidence>
<keyword evidence="1" id="KW-0479">Metal-binding</keyword>
<evidence type="ECO:0000256" key="4">
    <source>
        <dbReference type="PROSITE-ProRule" id="PRU00325"/>
    </source>
</evidence>
<dbReference type="SMART" id="SM00575">
    <property type="entry name" value="ZnF_PMZ"/>
    <property type="match status" value="1"/>
</dbReference>
<evidence type="ECO:0000256" key="2">
    <source>
        <dbReference type="ARBA" id="ARBA00022771"/>
    </source>
</evidence>
<reference evidence="7" key="1">
    <citation type="submission" date="2016-12" db="EMBL/GenBank/DDBJ databases">
        <title>Transcriptomic, proteomic, and metabolomic analysis of Citrus limon response to graft inoculation by Candidatus Liberibacter asiaticus.</title>
        <authorList>
            <person name="Ramsey J."/>
            <person name="Chin E."/>
            <person name="Chavez J."/>
            <person name="Saha S."/>
            <person name="Mischuk D."/>
            <person name="Mahoney J."/>
            <person name="Mohr J."/>
            <person name="Robison F."/>
            <person name="Godfrey K."/>
            <person name="Levesque C."/>
            <person name="Foster L."/>
            <person name="Xu Y."/>
            <person name="Strickler S."/>
            <person name="Fernandez-Pozo N."/>
            <person name="Polek M.L."/>
            <person name="Giovannoni J."/>
            <person name="Mueller L.A."/>
            <person name="Slupsky C."/>
            <person name="Bruce J."/>
            <person name="Cilia M."/>
        </authorList>
    </citation>
    <scope>NUCLEOTIDE SEQUENCE</scope>
</reference>
<dbReference type="InterPro" id="IPR018289">
    <property type="entry name" value="MULE_transposase_dom"/>
</dbReference>
<evidence type="ECO:0000259" key="6">
    <source>
        <dbReference type="PROSITE" id="PS50966"/>
    </source>
</evidence>
<protein>
    <submittedName>
        <fullName evidence="7">MuDR family transposase</fullName>
    </submittedName>
</protein>